<evidence type="ECO:0000313" key="2">
    <source>
        <dbReference type="Proteomes" id="UP001153269"/>
    </source>
</evidence>
<gene>
    <name evidence="1" type="ORF">PLEPLA_LOCUS10169</name>
</gene>
<organism evidence="1 2">
    <name type="scientific">Pleuronectes platessa</name>
    <name type="common">European plaice</name>
    <dbReference type="NCBI Taxonomy" id="8262"/>
    <lineage>
        <taxon>Eukaryota</taxon>
        <taxon>Metazoa</taxon>
        <taxon>Chordata</taxon>
        <taxon>Craniata</taxon>
        <taxon>Vertebrata</taxon>
        <taxon>Euteleostomi</taxon>
        <taxon>Actinopterygii</taxon>
        <taxon>Neopterygii</taxon>
        <taxon>Teleostei</taxon>
        <taxon>Neoteleostei</taxon>
        <taxon>Acanthomorphata</taxon>
        <taxon>Carangaria</taxon>
        <taxon>Pleuronectiformes</taxon>
        <taxon>Pleuronectoidei</taxon>
        <taxon>Pleuronectidae</taxon>
        <taxon>Pleuronectes</taxon>
    </lineage>
</organism>
<accession>A0A9N7U1Y7</accession>
<protein>
    <submittedName>
        <fullName evidence="1">Uncharacterized protein</fullName>
    </submittedName>
</protein>
<dbReference type="AlphaFoldDB" id="A0A9N7U1Y7"/>
<reference evidence="1" key="1">
    <citation type="submission" date="2020-03" db="EMBL/GenBank/DDBJ databases">
        <authorList>
            <person name="Weist P."/>
        </authorList>
    </citation>
    <scope>NUCLEOTIDE SEQUENCE</scope>
</reference>
<sequence length="82" mass="9194">MSSSRQHQQLAAAAPPDCVQLRNQERGLHPEKSSLVYIAAPPGEIYWNPFSSQFRNAWDVYRVKSTGDFPPSSGTLSDRCTR</sequence>
<dbReference type="Proteomes" id="UP001153269">
    <property type="component" value="Unassembled WGS sequence"/>
</dbReference>
<evidence type="ECO:0000313" key="1">
    <source>
        <dbReference type="EMBL" id="CAB1422279.1"/>
    </source>
</evidence>
<dbReference type="EMBL" id="CADEAL010000571">
    <property type="protein sequence ID" value="CAB1422279.1"/>
    <property type="molecule type" value="Genomic_DNA"/>
</dbReference>
<proteinExistence type="predicted"/>
<keyword evidence="2" id="KW-1185">Reference proteome</keyword>
<comment type="caution">
    <text evidence="1">The sequence shown here is derived from an EMBL/GenBank/DDBJ whole genome shotgun (WGS) entry which is preliminary data.</text>
</comment>
<name>A0A9N7U1Y7_PLEPL</name>